<dbReference type="PROSITE" id="PS51257">
    <property type="entry name" value="PROKAR_LIPOPROTEIN"/>
    <property type="match status" value="1"/>
</dbReference>
<dbReference type="EMBL" id="JBDIML010000001">
    <property type="protein sequence ID" value="MEN2766612.1"/>
    <property type="molecule type" value="Genomic_DNA"/>
</dbReference>
<dbReference type="InterPro" id="IPR013766">
    <property type="entry name" value="Thioredoxin_domain"/>
</dbReference>
<comment type="similarity">
    <text evidence="1">Belongs to the SCO1/2 family.</text>
</comment>
<protein>
    <submittedName>
        <fullName evidence="4">SCO family protein</fullName>
    </submittedName>
</protein>
<dbReference type="Gene3D" id="3.40.30.10">
    <property type="entry name" value="Glutaredoxin"/>
    <property type="match status" value="1"/>
</dbReference>
<evidence type="ECO:0000256" key="2">
    <source>
        <dbReference type="ARBA" id="ARBA00023008"/>
    </source>
</evidence>
<dbReference type="Pfam" id="PF02630">
    <property type="entry name" value="SCO1-SenC"/>
    <property type="match status" value="1"/>
</dbReference>
<comment type="caution">
    <text evidence="4">The sequence shown here is derived from an EMBL/GenBank/DDBJ whole genome shotgun (WGS) entry which is preliminary data.</text>
</comment>
<dbReference type="PANTHER" id="PTHR12151">
    <property type="entry name" value="ELECTRON TRANSPORT PROTIN SCO1/SENC FAMILY MEMBER"/>
    <property type="match status" value="1"/>
</dbReference>
<keyword evidence="5" id="KW-1185">Reference proteome</keyword>
<gene>
    <name evidence="4" type="ORF">ABC228_05375</name>
</gene>
<dbReference type="Proteomes" id="UP001444625">
    <property type="component" value="Unassembled WGS sequence"/>
</dbReference>
<name>A0ABU9XEA8_9BACI</name>
<dbReference type="CDD" id="cd02968">
    <property type="entry name" value="SCO"/>
    <property type="match status" value="1"/>
</dbReference>
<dbReference type="PROSITE" id="PS51352">
    <property type="entry name" value="THIOREDOXIN_2"/>
    <property type="match status" value="1"/>
</dbReference>
<keyword evidence="2" id="KW-0186">Copper</keyword>
<dbReference type="PANTHER" id="PTHR12151:SF25">
    <property type="entry name" value="LINALOOL DEHYDRATASE_ISOMERASE DOMAIN-CONTAINING PROTEIN"/>
    <property type="match status" value="1"/>
</dbReference>
<evidence type="ECO:0000313" key="4">
    <source>
        <dbReference type="EMBL" id="MEN2766612.1"/>
    </source>
</evidence>
<dbReference type="SUPFAM" id="SSF52833">
    <property type="entry name" value="Thioredoxin-like"/>
    <property type="match status" value="1"/>
</dbReference>
<reference evidence="4 5" key="1">
    <citation type="submission" date="2024-05" db="EMBL/GenBank/DDBJ databases">
        <authorList>
            <person name="Haq I."/>
            <person name="Ullah Z."/>
            <person name="Ahmad R."/>
            <person name="Li M."/>
            <person name="Tong Y."/>
        </authorList>
    </citation>
    <scope>NUCLEOTIDE SEQUENCE [LARGE SCALE GENOMIC DNA]</scope>
    <source>
        <strain evidence="4 5">16A2E</strain>
    </source>
</reference>
<proteinExistence type="inferred from homology"/>
<dbReference type="InterPro" id="IPR003782">
    <property type="entry name" value="SCO1/SenC"/>
</dbReference>
<organism evidence="4 5">
    <name type="scientific">Ornithinibacillus xuwenensis</name>
    <dbReference type="NCBI Taxonomy" id="3144668"/>
    <lineage>
        <taxon>Bacteria</taxon>
        <taxon>Bacillati</taxon>
        <taxon>Bacillota</taxon>
        <taxon>Bacilli</taxon>
        <taxon>Bacillales</taxon>
        <taxon>Bacillaceae</taxon>
        <taxon>Ornithinibacillus</taxon>
    </lineage>
</organism>
<accession>A0ABU9XEA8</accession>
<dbReference type="InterPro" id="IPR036249">
    <property type="entry name" value="Thioredoxin-like_sf"/>
</dbReference>
<evidence type="ECO:0000259" key="3">
    <source>
        <dbReference type="PROSITE" id="PS51352"/>
    </source>
</evidence>
<sequence length="193" mass="22034">MKKLKPILFLVIIITILSGCGDPKYEGDFSYKVEDFTFTNQDGESVSKSDFEGKIWIADFIYTNCKTECPQMTYNKQKVERALEDAGITDIEFVSFSIDPEHDSPEVLKEYGEVRGLDFDNWTFLTGYDFQSIKEFAIESFKTPVEKMEDDTFAHGVSFFVISPEGNAIKNFNGYYLTDEQVGDVVSFIEGMQ</sequence>
<dbReference type="RefSeq" id="WP_345824056.1">
    <property type="nucleotide sequence ID" value="NZ_JBDIML010000001.1"/>
</dbReference>
<feature type="domain" description="Thioredoxin" evidence="3">
    <location>
        <begin position="27"/>
        <end position="193"/>
    </location>
</feature>
<evidence type="ECO:0000313" key="5">
    <source>
        <dbReference type="Proteomes" id="UP001444625"/>
    </source>
</evidence>
<evidence type="ECO:0000256" key="1">
    <source>
        <dbReference type="ARBA" id="ARBA00010996"/>
    </source>
</evidence>